<dbReference type="Proteomes" id="UP000001694">
    <property type="component" value="Chromosome"/>
</dbReference>
<dbReference type="GeneID" id="6166293"/>
<dbReference type="RefSeq" id="WP_012350937.1">
    <property type="nucleotide sequence ID" value="NC_010525.1"/>
</dbReference>
<organism evidence="2 3">
    <name type="scientific">Pyrobaculum neutrophilum (strain DSM 2338 / JCM 9278 / NBRC 100436 / V24Sta)</name>
    <name type="common">Thermoproteus neutrophilus</name>
    <dbReference type="NCBI Taxonomy" id="444157"/>
    <lineage>
        <taxon>Archaea</taxon>
        <taxon>Thermoproteota</taxon>
        <taxon>Thermoprotei</taxon>
        <taxon>Thermoproteales</taxon>
        <taxon>Thermoproteaceae</taxon>
        <taxon>Pyrobaculum</taxon>
    </lineage>
</organism>
<sequence>MVEAYPADADLPIPKRDALVVLAVHSYIPSQSNPRAELVEMLLRSLQGRDVSITFSMPKSYFEKAVKIMGLEKLAASYGAKIIQPQQHATYRLELETPRGGKIAVKAIGAAFDESLLKIVVSIPVSHPQTILYLTMPAAALQILDPKDAQGLYEGFRALYKYIAEIYRLEKNTFCIADGKFVIEGDGPIKGFQRYWGIAVVGENCAEVDYATAQALGVSPEDLGYLYFYYGGVWPKLKLPQLLEKNKIQVKLTSNVGILLSWKRG</sequence>
<evidence type="ECO:0000313" key="2">
    <source>
        <dbReference type="EMBL" id="ACB40518.1"/>
    </source>
</evidence>
<gene>
    <name evidence="2" type="ordered locus">Tneu_1595</name>
</gene>
<feature type="domain" description="DUF362" evidence="1">
    <location>
        <begin position="36"/>
        <end position="213"/>
    </location>
</feature>
<protein>
    <recommendedName>
        <fullName evidence="1">DUF362 domain-containing protein</fullName>
    </recommendedName>
</protein>
<dbReference type="OrthoDB" id="24078at2157"/>
<accession>B1Y9W8</accession>
<evidence type="ECO:0000313" key="3">
    <source>
        <dbReference type="Proteomes" id="UP000001694"/>
    </source>
</evidence>
<name>B1Y9W8_PYRNV</name>
<evidence type="ECO:0000259" key="1">
    <source>
        <dbReference type="Pfam" id="PF04015"/>
    </source>
</evidence>
<proteinExistence type="predicted"/>
<dbReference type="HOGENOM" id="CLU_1056092_0_0_2"/>
<dbReference type="eggNOG" id="arCOG02451">
    <property type="taxonomic scope" value="Archaea"/>
</dbReference>
<dbReference type="InterPro" id="IPR007160">
    <property type="entry name" value="DUF362"/>
</dbReference>
<reference evidence="2" key="1">
    <citation type="submission" date="2008-03" db="EMBL/GenBank/DDBJ databases">
        <title>Complete sequence of Thermoproteus neutrophilus V24Sta.</title>
        <authorList>
            <consortium name="US DOE Joint Genome Institute"/>
            <person name="Copeland A."/>
            <person name="Lucas S."/>
            <person name="Lapidus A."/>
            <person name="Glavina del Rio T."/>
            <person name="Dalin E."/>
            <person name="Tice H."/>
            <person name="Bruce D."/>
            <person name="Goodwin L."/>
            <person name="Pitluck S."/>
            <person name="Sims D."/>
            <person name="Brettin T."/>
            <person name="Detter J.C."/>
            <person name="Han C."/>
            <person name="Kuske C.R."/>
            <person name="Schmutz J."/>
            <person name="Larimer F."/>
            <person name="Land M."/>
            <person name="Hauser L."/>
            <person name="Kyrpides N."/>
            <person name="Mikhailova N."/>
            <person name="Biddle J.F."/>
            <person name="Zhang Z."/>
            <person name="Fitz-Gibbon S.T."/>
            <person name="Lowe T.M."/>
            <person name="Saltikov C."/>
            <person name="House C.H."/>
            <person name="Richardson P."/>
        </authorList>
    </citation>
    <scope>NUCLEOTIDE SEQUENCE [LARGE SCALE GENOMIC DNA]</scope>
    <source>
        <strain evidence="2">V24Sta</strain>
    </source>
</reference>
<dbReference type="EMBL" id="CP001014">
    <property type="protein sequence ID" value="ACB40518.1"/>
    <property type="molecule type" value="Genomic_DNA"/>
</dbReference>
<keyword evidence="3" id="KW-1185">Reference proteome</keyword>
<dbReference type="AlphaFoldDB" id="B1Y9W8"/>
<dbReference type="Pfam" id="PF04015">
    <property type="entry name" value="DUF362"/>
    <property type="match status" value="1"/>
</dbReference>
<dbReference type="STRING" id="444157.Tneu_1595"/>
<dbReference type="KEGG" id="tne:Tneu_1595"/>